<dbReference type="Pfam" id="PF04586">
    <property type="entry name" value="Peptidase_S78"/>
    <property type="match status" value="1"/>
</dbReference>
<reference evidence="5" key="1">
    <citation type="journal article" date="2014" name="Int. J. Syst. Evol. Microbiol.">
        <title>Complete genome sequence of Corynebacterium casei LMG S-19264T (=DSM 44701T), isolated from a smear-ripened cheese.</title>
        <authorList>
            <consortium name="US DOE Joint Genome Institute (JGI-PGF)"/>
            <person name="Walter F."/>
            <person name="Albersmeier A."/>
            <person name="Kalinowski J."/>
            <person name="Ruckert C."/>
        </authorList>
    </citation>
    <scope>NUCLEOTIDE SEQUENCE</scope>
    <source>
        <strain evidence="5">KCTC 32296</strain>
    </source>
</reference>
<dbReference type="Proteomes" id="UP000662572">
    <property type="component" value="Unassembled WGS sequence"/>
</dbReference>
<evidence type="ECO:0000256" key="2">
    <source>
        <dbReference type="ARBA" id="ARBA00022670"/>
    </source>
</evidence>
<protein>
    <submittedName>
        <fullName evidence="5">Protease</fullName>
    </submittedName>
</protein>
<comment type="caution">
    <text evidence="5">The sequence shown here is derived from an EMBL/GenBank/DDBJ whole genome shotgun (WGS) entry which is preliminary data.</text>
</comment>
<dbReference type="RefSeq" id="WP_189489132.1">
    <property type="nucleotide sequence ID" value="NZ_BMZB01000009.1"/>
</dbReference>
<name>A0A918QGZ9_9CAUL</name>
<reference evidence="5" key="2">
    <citation type="submission" date="2020-09" db="EMBL/GenBank/DDBJ databases">
        <authorList>
            <person name="Sun Q."/>
            <person name="Kim S."/>
        </authorList>
    </citation>
    <scope>NUCLEOTIDE SEQUENCE</scope>
    <source>
        <strain evidence="5">KCTC 32296</strain>
    </source>
</reference>
<dbReference type="EMBL" id="BMZB01000009">
    <property type="protein sequence ID" value="GGZ45515.1"/>
    <property type="molecule type" value="Genomic_DNA"/>
</dbReference>
<evidence type="ECO:0000313" key="5">
    <source>
        <dbReference type="EMBL" id="GGZ45515.1"/>
    </source>
</evidence>
<gene>
    <name evidence="5" type="ORF">GCM10011273_35280</name>
</gene>
<proteinExistence type="predicted"/>
<evidence type="ECO:0000256" key="1">
    <source>
        <dbReference type="ARBA" id="ARBA00022612"/>
    </source>
</evidence>
<accession>A0A918QGZ9</accession>
<dbReference type="GO" id="GO:0006508">
    <property type="term" value="P:proteolysis"/>
    <property type="evidence" value="ECO:0007669"/>
    <property type="project" value="UniProtKB-KW"/>
</dbReference>
<keyword evidence="1" id="KW-1188">Viral release from host cell</keyword>
<sequence>MIIEGYASRFFERDLNDDVVVPGAFKASLIRTGSEGVKMLYQHGSATPVGVWDEVSEDATGLFVRGQVFDLTPESRLVQSLIRAGALDGLSIGFRTVKSRPDETRRLRVLTEVELWEVSFVTFPMLPSARFKMVPFHPSEAVQYG</sequence>
<evidence type="ECO:0000313" key="6">
    <source>
        <dbReference type="Proteomes" id="UP000662572"/>
    </source>
</evidence>
<keyword evidence="2 5" id="KW-0645">Protease</keyword>
<keyword evidence="3" id="KW-0378">Hydrolase</keyword>
<dbReference type="NCBIfam" id="TIGR01543">
    <property type="entry name" value="proheadase_HK97"/>
    <property type="match status" value="1"/>
</dbReference>
<evidence type="ECO:0000259" key="4">
    <source>
        <dbReference type="Pfam" id="PF04586"/>
    </source>
</evidence>
<dbReference type="GO" id="GO:0008233">
    <property type="term" value="F:peptidase activity"/>
    <property type="evidence" value="ECO:0007669"/>
    <property type="project" value="UniProtKB-KW"/>
</dbReference>
<dbReference type="InterPro" id="IPR054613">
    <property type="entry name" value="Peptidase_S78_dom"/>
</dbReference>
<feature type="domain" description="Prohead serine protease" evidence="4">
    <location>
        <begin position="2"/>
        <end position="133"/>
    </location>
</feature>
<keyword evidence="6" id="KW-1185">Reference proteome</keyword>
<dbReference type="AlphaFoldDB" id="A0A918QGZ9"/>
<dbReference type="InterPro" id="IPR006433">
    <property type="entry name" value="Prohead_protease"/>
</dbReference>
<dbReference type="SUPFAM" id="SSF50789">
    <property type="entry name" value="Herpes virus serine proteinase, assemblin"/>
    <property type="match status" value="1"/>
</dbReference>
<organism evidence="5 6">
    <name type="scientific">Asticcacaulis endophyticus</name>
    <dbReference type="NCBI Taxonomy" id="1395890"/>
    <lineage>
        <taxon>Bacteria</taxon>
        <taxon>Pseudomonadati</taxon>
        <taxon>Pseudomonadota</taxon>
        <taxon>Alphaproteobacteria</taxon>
        <taxon>Caulobacterales</taxon>
        <taxon>Caulobacteraceae</taxon>
        <taxon>Asticcacaulis</taxon>
    </lineage>
</organism>
<evidence type="ECO:0000256" key="3">
    <source>
        <dbReference type="ARBA" id="ARBA00022801"/>
    </source>
</evidence>